<keyword evidence="4" id="KW-1185">Reference proteome</keyword>
<evidence type="ECO:0000313" key="3">
    <source>
        <dbReference type="EMBL" id="SDD61588.1"/>
    </source>
</evidence>
<evidence type="ECO:0000256" key="1">
    <source>
        <dbReference type="SAM" id="MobiDB-lite"/>
    </source>
</evidence>
<organism evidence="3 4">
    <name type="scientific">Rhodospira trueperi</name>
    <dbReference type="NCBI Taxonomy" id="69960"/>
    <lineage>
        <taxon>Bacteria</taxon>
        <taxon>Pseudomonadati</taxon>
        <taxon>Pseudomonadota</taxon>
        <taxon>Alphaproteobacteria</taxon>
        <taxon>Rhodospirillales</taxon>
        <taxon>Rhodospirillaceae</taxon>
        <taxon>Rhodospira</taxon>
    </lineage>
</organism>
<keyword evidence="2" id="KW-0472">Membrane</keyword>
<evidence type="ECO:0000313" key="4">
    <source>
        <dbReference type="Proteomes" id="UP000199412"/>
    </source>
</evidence>
<sequence>MARSSRAAQDYRLHERLTEAYMADRIRIHVDFNRLNRTGSPVFDPWENVVPLVTLILGSLAIMPFDLVAGTVALVVAMFGYAFLVRPWVADRLRKRTIENMLRNAHNWQVLWSFGGVVVTLVQNPRIGVVAPGGDWRGFARRFQSGQELGPGLGERPGSAPPGDRTT</sequence>
<keyword evidence="2" id="KW-1133">Transmembrane helix</keyword>
<accession>A0A1G6W6Z9</accession>
<reference evidence="3 4" key="1">
    <citation type="submission" date="2016-10" db="EMBL/GenBank/DDBJ databases">
        <authorList>
            <person name="de Groot N.N."/>
        </authorList>
    </citation>
    <scope>NUCLEOTIDE SEQUENCE [LARGE SCALE GENOMIC DNA]</scope>
    <source>
        <strain evidence="3 4">ATCC 700224</strain>
    </source>
</reference>
<keyword evidence="2" id="KW-0812">Transmembrane</keyword>
<protein>
    <submittedName>
        <fullName evidence="3">Uncharacterized protein</fullName>
    </submittedName>
</protein>
<proteinExistence type="predicted"/>
<feature type="region of interest" description="Disordered" evidence="1">
    <location>
        <begin position="146"/>
        <end position="167"/>
    </location>
</feature>
<name>A0A1G6W6Z9_9PROT</name>
<dbReference type="OrthoDB" id="7349370at2"/>
<gene>
    <name evidence="3" type="ORF">SAMN05421720_10151</name>
</gene>
<dbReference type="AlphaFoldDB" id="A0A1G6W6Z9"/>
<dbReference type="Proteomes" id="UP000199412">
    <property type="component" value="Unassembled WGS sequence"/>
</dbReference>
<dbReference type="RefSeq" id="WP_092780396.1">
    <property type="nucleotide sequence ID" value="NZ_FNAP01000001.1"/>
</dbReference>
<dbReference type="EMBL" id="FNAP01000001">
    <property type="protein sequence ID" value="SDD61588.1"/>
    <property type="molecule type" value="Genomic_DNA"/>
</dbReference>
<evidence type="ECO:0000256" key="2">
    <source>
        <dbReference type="SAM" id="Phobius"/>
    </source>
</evidence>
<feature type="transmembrane region" description="Helical" evidence="2">
    <location>
        <begin position="52"/>
        <end position="85"/>
    </location>
</feature>
<dbReference type="STRING" id="69960.SAMN05421720_10151"/>